<evidence type="ECO:0000259" key="1">
    <source>
        <dbReference type="PROSITE" id="PS50943"/>
    </source>
</evidence>
<reference evidence="2 5" key="2">
    <citation type="submission" date="2021-01" db="EMBL/GenBank/DDBJ databases">
        <title>Whole genome shotgun sequence of Actinoplanes lobatus NBRC 12513.</title>
        <authorList>
            <person name="Komaki H."/>
            <person name="Tamura T."/>
        </authorList>
    </citation>
    <scope>NUCLEOTIDE SEQUENCE [LARGE SCALE GENOMIC DNA]</scope>
    <source>
        <strain evidence="2 5">NBRC 12513</strain>
    </source>
</reference>
<feature type="domain" description="HTH cro/C1-type" evidence="1">
    <location>
        <begin position="20"/>
        <end position="74"/>
    </location>
</feature>
<dbReference type="PROSITE" id="PS50943">
    <property type="entry name" value="HTH_CROC1"/>
    <property type="match status" value="1"/>
</dbReference>
<evidence type="ECO:0000313" key="3">
    <source>
        <dbReference type="EMBL" id="MBB4749183.1"/>
    </source>
</evidence>
<dbReference type="AlphaFoldDB" id="A0A7W7HEP1"/>
<protein>
    <submittedName>
        <fullName evidence="3">Transcriptional regulator with XRE-family HTH domain</fullName>
    </submittedName>
</protein>
<sequence length="85" mass="9075">MTDTAPRSYRVPGGVDGVRIRRLRVEAGLTGAMLGERAATSKQHISDIERGRRSCGAPLLRRIAAALGTTSANLMRSQEAVRAAD</sequence>
<gene>
    <name evidence="2" type="ORF">Alo02nite_81570</name>
    <name evidence="3" type="ORF">BJ964_003344</name>
</gene>
<proteinExistence type="predicted"/>
<reference evidence="3 4" key="1">
    <citation type="submission" date="2020-08" db="EMBL/GenBank/DDBJ databases">
        <title>Sequencing the genomes of 1000 actinobacteria strains.</title>
        <authorList>
            <person name="Klenk H.-P."/>
        </authorList>
    </citation>
    <scope>NUCLEOTIDE SEQUENCE [LARGE SCALE GENOMIC DNA]</scope>
    <source>
        <strain evidence="3 4">DSM 43150</strain>
    </source>
</reference>
<dbReference type="SMART" id="SM00530">
    <property type="entry name" value="HTH_XRE"/>
    <property type="match status" value="1"/>
</dbReference>
<dbReference type="GO" id="GO:0003677">
    <property type="term" value="F:DNA binding"/>
    <property type="evidence" value="ECO:0007669"/>
    <property type="project" value="InterPro"/>
</dbReference>
<dbReference type="InterPro" id="IPR001387">
    <property type="entry name" value="Cro/C1-type_HTH"/>
</dbReference>
<dbReference type="Gene3D" id="1.10.260.40">
    <property type="entry name" value="lambda repressor-like DNA-binding domains"/>
    <property type="match status" value="1"/>
</dbReference>
<keyword evidence="5" id="KW-1185">Reference proteome</keyword>
<dbReference type="EMBL" id="BOMP01000157">
    <property type="protein sequence ID" value="GIE45259.1"/>
    <property type="molecule type" value="Genomic_DNA"/>
</dbReference>
<evidence type="ECO:0000313" key="2">
    <source>
        <dbReference type="EMBL" id="GIE45259.1"/>
    </source>
</evidence>
<dbReference type="Proteomes" id="UP000631312">
    <property type="component" value="Unassembled WGS sequence"/>
</dbReference>
<evidence type="ECO:0000313" key="5">
    <source>
        <dbReference type="Proteomes" id="UP000631312"/>
    </source>
</evidence>
<dbReference type="RefSeq" id="WP_188121544.1">
    <property type="nucleotide sequence ID" value="NZ_BOMP01000157.1"/>
</dbReference>
<dbReference type="SUPFAM" id="SSF47413">
    <property type="entry name" value="lambda repressor-like DNA-binding domains"/>
    <property type="match status" value="1"/>
</dbReference>
<evidence type="ECO:0000313" key="4">
    <source>
        <dbReference type="Proteomes" id="UP000590511"/>
    </source>
</evidence>
<dbReference type="Pfam" id="PF13560">
    <property type="entry name" value="HTH_31"/>
    <property type="match status" value="1"/>
</dbReference>
<comment type="caution">
    <text evidence="3">The sequence shown here is derived from an EMBL/GenBank/DDBJ whole genome shotgun (WGS) entry which is preliminary data.</text>
</comment>
<dbReference type="EMBL" id="JACHNC010000001">
    <property type="protein sequence ID" value="MBB4749183.1"/>
    <property type="molecule type" value="Genomic_DNA"/>
</dbReference>
<name>A0A7W7HEP1_9ACTN</name>
<accession>A0A7W7HEP1</accession>
<dbReference type="Proteomes" id="UP000590511">
    <property type="component" value="Unassembled WGS sequence"/>
</dbReference>
<dbReference type="CDD" id="cd00093">
    <property type="entry name" value="HTH_XRE"/>
    <property type="match status" value="1"/>
</dbReference>
<dbReference type="InterPro" id="IPR010982">
    <property type="entry name" value="Lambda_DNA-bd_dom_sf"/>
</dbReference>
<organism evidence="3 4">
    <name type="scientific">Actinoplanes lobatus</name>
    <dbReference type="NCBI Taxonomy" id="113568"/>
    <lineage>
        <taxon>Bacteria</taxon>
        <taxon>Bacillati</taxon>
        <taxon>Actinomycetota</taxon>
        <taxon>Actinomycetes</taxon>
        <taxon>Micromonosporales</taxon>
        <taxon>Micromonosporaceae</taxon>
        <taxon>Actinoplanes</taxon>
    </lineage>
</organism>